<accession>A0ACB7TKC2</accession>
<evidence type="ECO:0000313" key="1">
    <source>
        <dbReference type="EMBL" id="KAH6945294.1"/>
    </source>
</evidence>
<gene>
    <name evidence="1" type="ORF">HPB50_007756</name>
</gene>
<proteinExistence type="predicted"/>
<name>A0ACB7TKC2_HYAAI</name>
<organism evidence="1 2">
    <name type="scientific">Hyalomma asiaticum</name>
    <name type="common">Tick</name>
    <dbReference type="NCBI Taxonomy" id="266040"/>
    <lineage>
        <taxon>Eukaryota</taxon>
        <taxon>Metazoa</taxon>
        <taxon>Ecdysozoa</taxon>
        <taxon>Arthropoda</taxon>
        <taxon>Chelicerata</taxon>
        <taxon>Arachnida</taxon>
        <taxon>Acari</taxon>
        <taxon>Parasitiformes</taxon>
        <taxon>Ixodida</taxon>
        <taxon>Ixodoidea</taxon>
        <taxon>Ixodidae</taxon>
        <taxon>Hyalomminae</taxon>
        <taxon>Hyalomma</taxon>
    </lineage>
</organism>
<dbReference type="Proteomes" id="UP000821845">
    <property type="component" value="Chromosome 1"/>
</dbReference>
<evidence type="ECO:0000313" key="2">
    <source>
        <dbReference type="Proteomes" id="UP000821845"/>
    </source>
</evidence>
<dbReference type="EMBL" id="CM023481">
    <property type="protein sequence ID" value="KAH6945294.1"/>
    <property type="molecule type" value="Genomic_DNA"/>
</dbReference>
<comment type="caution">
    <text evidence="1">The sequence shown here is derived from an EMBL/GenBank/DDBJ whole genome shotgun (WGS) entry which is preliminary data.</text>
</comment>
<sequence length="295" mass="33421">MTLRGVTLTKVRHLCSCLGGIKTSRHQCSLQHSTGRSTERSTQSSPQASDAEDCLLSKLQVPEANHAGVLDLPQLAERHINLSIRPEVPCSLRKRRKYFTGLQEEALVYRVAIYGRGKWKKISDEGWFDGRRTSDKYRNLEKNNYIADVTSRVMKMLEAGRNLLKELRALYEQQHLQRATSPVEEQRPQRRRLLSGGTTVSQRASSVLGSFNGSSTTMSSDLRLKRIHLCFDSGGGRMCRHFRVFAMTHCKGPKMPPNPSATGWKEQPIPLRALPKGPRPLQSWPSVFSLPSRWR</sequence>
<protein>
    <submittedName>
        <fullName evidence="1">Uncharacterized protein</fullName>
    </submittedName>
</protein>
<keyword evidence="2" id="KW-1185">Reference proteome</keyword>
<reference evidence="1" key="1">
    <citation type="submission" date="2020-05" db="EMBL/GenBank/DDBJ databases">
        <title>Large-scale comparative analyses of tick genomes elucidate their genetic diversity and vector capacities.</title>
        <authorList>
            <person name="Jia N."/>
            <person name="Wang J."/>
            <person name="Shi W."/>
            <person name="Du L."/>
            <person name="Sun Y."/>
            <person name="Zhan W."/>
            <person name="Jiang J."/>
            <person name="Wang Q."/>
            <person name="Zhang B."/>
            <person name="Ji P."/>
            <person name="Sakyi L.B."/>
            <person name="Cui X."/>
            <person name="Yuan T."/>
            <person name="Jiang B."/>
            <person name="Yang W."/>
            <person name="Lam T.T.-Y."/>
            <person name="Chang Q."/>
            <person name="Ding S."/>
            <person name="Wang X."/>
            <person name="Zhu J."/>
            <person name="Ruan X."/>
            <person name="Zhao L."/>
            <person name="Wei J."/>
            <person name="Que T."/>
            <person name="Du C."/>
            <person name="Cheng J."/>
            <person name="Dai P."/>
            <person name="Han X."/>
            <person name="Huang E."/>
            <person name="Gao Y."/>
            <person name="Liu J."/>
            <person name="Shao H."/>
            <person name="Ye R."/>
            <person name="Li L."/>
            <person name="Wei W."/>
            <person name="Wang X."/>
            <person name="Wang C."/>
            <person name="Yang T."/>
            <person name="Huo Q."/>
            <person name="Li W."/>
            <person name="Guo W."/>
            <person name="Chen H."/>
            <person name="Zhou L."/>
            <person name="Ni X."/>
            <person name="Tian J."/>
            <person name="Zhou Y."/>
            <person name="Sheng Y."/>
            <person name="Liu T."/>
            <person name="Pan Y."/>
            <person name="Xia L."/>
            <person name="Li J."/>
            <person name="Zhao F."/>
            <person name="Cao W."/>
        </authorList>
    </citation>
    <scope>NUCLEOTIDE SEQUENCE</scope>
    <source>
        <strain evidence="1">Hyas-2018</strain>
    </source>
</reference>